<protein>
    <submittedName>
        <fullName evidence="1">Uncharacterized protein</fullName>
    </submittedName>
</protein>
<dbReference type="EMBL" id="JAKOGI010001632">
    <property type="protein sequence ID" value="KAJ8424636.1"/>
    <property type="molecule type" value="Genomic_DNA"/>
</dbReference>
<name>A0A9Q1GSN9_9CARY</name>
<organism evidence="1 2">
    <name type="scientific">Carnegiea gigantea</name>
    <dbReference type="NCBI Taxonomy" id="171969"/>
    <lineage>
        <taxon>Eukaryota</taxon>
        <taxon>Viridiplantae</taxon>
        <taxon>Streptophyta</taxon>
        <taxon>Embryophyta</taxon>
        <taxon>Tracheophyta</taxon>
        <taxon>Spermatophyta</taxon>
        <taxon>Magnoliopsida</taxon>
        <taxon>eudicotyledons</taxon>
        <taxon>Gunneridae</taxon>
        <taxon>Pentapetalae</taxon>
        <taxon>Caryophyllales</taxon>
        <taxon>Cactineae</taxon>
        <taxon>Cactaceae</taxon>
        <taxon>Cactoideae</taxon>
        <taxon>Echinocereeae</taxon>
        <taxon>Carnegiea</taxon>
    </lineage>
</organism>
<gene>
    <name evidence="1" type="ORF">Cgig2_000323</name>
</gene>
<dbReference type="Proteomes" id="UP001153076">
    <property type="component" value="Unassembled WGS sequence"/>
</dbReference>
<evidence type="ECO:0000313" key="2">
    <source>
        <dbReference type="Proteomes" id="UP001153076"/>
    </source>
</evidence>
<reference evidence="1" key="1">
    <citation type="submission" date="2022-04" db="EMBL/GenBank/DDBJ databases">
        <title>Carnegiea gigantea Genome sequencing and assembly v2.</title>
        <authorList>
            <person name="Copetti D."/>
            <person name="Sanderson M.J."/>
            <person name="Burquez A."/>
            <person name="Wojciechowski M.F."/>
        </authorList>
    </citation>
    <scope>NUCLEOTIDE SEQUENCE</scope>
    <source>
        <strain evidence="1">SGP5-SGP5p</strain>
        <tissue evidence="1">Aerial part</tissue>
    </source>
</reference>
<comment type="caution">
    <text evidence="1">The sequence shown here is derived from an EMBL/GenBank/DDBJ whole genome shotgun (WGS) entry which is preliminary data.</text>
</comment>
<proteinExistence type="predicted"/>
<accession>A0A9Q1GSN9</accession>
<sequence length="166" mass="19141">MGVNFMFSGLSNFMTGVIEWTKYVLKHFEHTLRSANIYGIVGPLTNTLYQGVREVGISLYDLERIGGLPILGDVYNEFSPHNEDLMDDEKFSPMVLELLLIHAELYRFHYSSHSAFHKELEKRTSFSPLQISQTDYPSTLNVMKIFELVAFLPSWLSRFVPPITMK</sequence>
<keyword evidence="2" id="KW-1185">Reference proteome</keyword>
<evidence type="ECO:0000313" key="1">
    <source>
        <dbReference type="EMBL" id="KAJ8424636.1"/>
    </source>
</evidence>
<dbReference type="AlphaFoldDB" id="A0A9Q1GSN9"/>